<sequence length="430" mass="46772">MNSKSIYLGVFSNISGNVLMLGATIWLTRILSPAEFGEFRVGANFATMMVPFLSLGGERLISRLIQNNPNHAPEVSRALGATLMLVMLGFFILTVVYPLLSKVLFDEKLGAAVYFLSILIIPMAIAYNLANTIWRHVGSPAAAQIDLNLSQRLLRAPLLIVTGLLWPTAFSASLAMAAAQALSLARIHRNLTRYLSWPRNWISSLRENFGTLASIGLPVAVIASIDRLDVLLVNYVMGVERAGAYDLVYMLALTAMFPAMAMSKTAEPLLFALAQDSARQKRVASLQTRTFLLSVAAIAGVFIVAPIAAHYLTNVGPGFAQAAIVMSAGLAFSSCYGPVLEYLQINGKTRMVILTVLALLLLFIFLKYLAAVTGSIVGVATLAGMFYFVLRSVLSFYIYLTDRVLMGRPWLIIVSLIGYVAVVLYAGDWK</sequence>
<gene>
    <name evidence="7" type="ORF">VPARA_23750</name>
</gene>
<dbReference type="PANTHER" id="PTHR30250:SF11">
    <property type="entry name" value="O-ANTIGEN TRANSPORTER-RELATED"/>
    <property type="match status" value="1"/>
</dbReference>
<evidence type="ECO:0000256" key="4">
    <source>
        <dbReference type="ARBA" id="ARBA00022989"/>
    </source>
</evidence>
<comment type="caution">
    <text evidence="7">The sequence shown here is derived from an EMBL/GenBank/DDBJ whole genome shotgun (WGS) entry which is preliminary data.</text>
</comment>
<evidence type="ECO:0000256" key="6">
    <source>
        <dbReference type="SAM" id="Phobius"/>
    </source>
</evidence>
<evidence type="ECO:0000256" key="5">
    <source>
        <dbReference type="ARBA" id="ARBA00023136"/>
    </source>
</evidence>
<feature type="transmembrane region" description="Helical" evidence="6">
    <location>
        <begin position="318"/>
        <end position="339"/>
    </location>
</feature>
<dbReference type="Proteomes" id="UP000035170">
    <property type="component" value="Unassembled WGS sequence"/>
</dbReference>
<feature type="transmembrane region" description="Helical" evidence="6">
    <location>
        <begin position="77"/>
        <end position="100"/>
    </location>
</feature>
<dbReference type="EMBL" id="JZWI01000011">
    <property type="protein sequence ID" value="KLN56433.1"/>
    <property type="molecule type" value="Genomic_DNA"/>
</dbReference>
<keyword evidence="4 6" id="KW-1133">Transmembrane helix</keyword>
<feature type="transmembrane region" description="Helical" evidence="6">
    <location>
        <begin position="112"/>
        <end position="130"/>
    </location>
</feature>
<dbReference type="Pfam" id="PF01943">
    <property type="entry name" value="Polysacc_synt"/>
    <property type="match status" value="1"/>
</dbReference>
<dbReference type="RefSeq" id="WP_080966551.1">
    <property type="nucleotide sequence ID" value="NZ_JZWI01000011.1"/>
</dbReference>
<feature type="transmembrane region" description="Helical" evidence="6">
    <location>
        <begin position="6"/>
        <end position="27"/>
    </location>
</feature>
<dbReference type="PATRIC" id="fig|34073.19.peg.2438"/>
<evidence type="ECO:0000256" key="1">
    <source>
        <dbReference type="ARBA" id="ARBA00004651"/>
    </source>
</evidence>
<dbReference type="GO" id="GO:0005886">
    <property type="term" value="C:plasma membrane"/>
    <property type="evidence" value="ECO:0007669"/>
    <property type="project" value="UniProtKB-SubCell"/>
</dbReference>
<keyword evidence="3 6" id="KW-0812">Transmembrane</keyword>
<organism evidence="7 8">
    <name type="scientific">Variovorax paradoxus</name>
    <dbReference type="NCBI Taxonomy" id="34073"/>
    <lineage>
        <taxon>Bacteria</taxon>
        <taxon>Pseudomonadati</taxon>
        <taxon>Pseudomonadota</taxon>
        <taxon>Betaproteobacteria</taxon>
        <taxon>Burkholderiales</taxon>
        <taxon>Comamonadaceae</taxon>
        <taxon>Variovorax</taxon>
    </lineage>
</organism>
<protein>
    <submittedName>
        <fullName evidence="7">Polysaccharide biosynthesis protein</fullName>
    </submittedName>
</protein>
<name>A0A0H2M205_VARPD</name>
<feature type="transmembrane region" description="Helical" evidence="6">
    <location>
        <begin position="291"/>
        <end position="312"/>
    </location>
</feature>
<evidence type="ECO:0000256" key="2">
    <source>
        <dbReference type="ARBA" id="ARBA00022475"/>
    </source>
</evidence>
<keyword evidence="5 6" id="KW-0472">Membrane</keyword>
<feature type="transmembrane region" description="Helical" evidence="6">
    <location>
        <begin position="410"/>
        <end position="427"/>
    </location>
</feature>
<proteinExistence type="predicted"/>
<feature type="transmembrane region" description="Helical" evidence="6">
    <location>
        <begin position="164"/>
        <end position="187"/>
    </location>
</feature>
<dbReference type="AlphaFoldDB" id="A0A0H2M205"/>
<accession>A0A0H2M205</accession>
<keyword evidence="8" id="KW-1185">Reference proteome</keyword>
<dbReference type="PANTHER" id="PTHR30250">
    <property type="entry name" value="PST FAMILY PREDICTED COLANIC ACID TRANSPORTER"/>
    <property type="match status" value="1"/>
</dbReference>
<reference evidence="7 8" key="1">
    <citation type="submission" date="2015-03" db="EMBL/GenBank/DDBJ databases">
        <title>Genome sequence of Variovorax paradoxus TBEA6.</title>
        <authorList>
            <person name="Poehlein A."/>
            <person name="Schuldes J."/>
            <person name="Wuebbeler J.H."/>
            <person name="Hiessl S."/>
            <person name="Steinbuechel A."/>
            <person name="Daniel R."/>
        </authorList>
    </citation>
    <scope>NUCLEOTIDE SEQUENCE [LARGE SCALE GENOMIC DNA]</scope>
    <source>
        <strain evidence="7 8">TBEA6</strain>
    </source>
</reference>
<evidence type="ECO:0000256" key="3">
    <source>
        <dbReference type="ARBA" id="ARBA00022692"/>
    </source>
</evidence>
<dbReference type="InterPro" id="IPR050833">
    <property type="entry name" value="Poly_Biosynth_Transport"/>
</dbReference>
<evidence type="ECO:0000313" key="8">
    <source>
        <dbReference type="Proteomes" id="UP000035170"/>
    </source>
</evidence>
<comment type="subcellular location">
    <subcellularLocation>
        <location evidence="1">Cell membrane</location>
        <topology evidence="1">Multi-pass membrane protein</topology>
    </subcellularLocation>
</comment>
<dbReference type="InterPro" id="IPR002797">
    <property type="entry name" value="Polysacc_synth"/>
</dbReference>
<evidence type="ECO:0000313" key="7">
    <source>
        <dbReference type="EMBL" id="KLN56433.1"/>
    </source>
</evidence>
<feature type="transmembrane region" description="Helical" evidence="6">
    <location>
        <begin position="376"/>
        <end position="398"/>
    </location>
</feature>
<feature type="transmembrane region" description="Helical" evidence="6">
    <location>
        <begin position="351"/>
        <end position="370"/>
    </location>
</feature>
<keyword evidence="2" id="KW-1003">Cell membrane</keyword>